<name>A0ABX8X2M5_9CYAN</name>
<protein>
    <submittedName>
        <fullName evidence="1">Uncharacterized protein</fullName>
    </submittedName>
</protein>
<evidence type="ECO:0000313" key="1">
    <source>
        <dbReference type="EMBL" id="QYX32778.1"/>
    </source>
</evidence>
<accession>A0ABX8X2M5</accession>
<organism evidence="1 2">
    <name type="scientific">Sphaerospermopsis torques-reginae ITEP-024</name>
    <dbReference type="NCBI Taxonomy" id="984208"/>
    <lineage>
        <taxon>Bacteria</taxon>
        <taxon>Bacillati</taxon>
        <taxon>Cyanobacteriota</taxon>
        <taxon>Cyanophyceae</taxon>
        <taxon>Nostocales</taxon>
        <taxon>Aphanizomenonaceae</taxon>
        <taxon>Sphaerospermopsis</taxon>
        <taxon>Sphaerospermopsis torques-reginae</taxon>
    </lineage>
</organism>
<proteinExistence type="predicted"/>
<sequence length="214" mass="23716">MPTPENHPQNKDYHINRQKVAQTVLILTAFIPLTTQSGLGTQLLSSLDKYLIPVAEASPTQIAQKPLKLPKVQYDLVVVKDEKLVNQLGAATILINSKEIFVVDDSGKKTIAPDGQYKLSNNLIIEVAQGKVINQAIFDLGNKNPAANGSWDQSSWTDQGGWKDWSRGSAIDSKLSNVARTLPNSVVRNTLQNIIQQEVKLQKNQDIRRSRPIK</sequence>
<gene>
    <name evidence="1" type="ORF">K2F26_05310</name>
</gene>
<dbReference type="EMBL" id="CP080598">
    <property type="protein sequence ID" value="QYX32778.1"/>
    <property type="molecule type" value="Genomic_DNA"/>
</dbReference>
<dbReference type="RefSeq" id="WP_220610632.1">
    <property type="nucleotide sequence ID" value="NZ_CP080598.1"/>
</dbReference>
<keyword evidence="2" id="KW-1185">Reference proteome</keyword>
<reference evidence="1 2" key="1">
    <citation type="journal article" date="2022" name="J. Am. Chem. Soc.">
        <title>Biosynthesis of Guanitoxin Enables Global Environmental Detection in Freshwater Cyanobacteria.</title>
        <authorList>
            <person name="Lima S.T."/>
            <person name="Fallon T.R."/>
            <person name="Cordoza J.L."/>
            <person name="Chekan J.R."/>
            <person name="Delbaje E."/>
            <person name="Hopiavuori A.R."/>
            <person name="Alvarenga D.O."/>
            <person name="Wood S.M."/>
            <person name="Luhavaya H."/>
            <person name="Baumgartner J.T."/>
            <person name="Dorr F.A."/>
            <person name="Etchegaray A."/>
            <person name="Pinto E."/>
            <person name="McKinnie S.M.K."/>
            <person name="Fiore M.F."/>
            <person name="Moore B.S."/>
        </authorList>
    </citation>
    <scope>NUCLEOTIDE SEQUENCE [LARGE SCALE GENOMIC DNA]</scope>
    <source>
        <strain evidence="1 2">ITEP-024</strain>
    </source>
</reference>
<dbReference type="Proteomes" id="UP000826540">
    <property type="component" value="Chromosome"/>
</dbReference>
<evidence type="ECO:0000313" key="2">
    <source>
        <dbReference type="Proteomes" id="UP000826540"/>
    </source>
</evidence>